<proteinExistence type="predicted"/>
<accession>A0A0A8Y9A8</accession>
<protein>
    <submittedName>
        <fullName evidence="1">Uncharacterized protein</fullName>
    </submittedName>
</protein>
<name>A0A0A8Y9A8_ARUDO</name>
<evidence type="ECO:0000313" key="1">
    <source>
        <dbReference type="EMBL" id="JAD22906.1"/>
    </source>
</evidence>
<sequence length="30" mass="3317">MINSSTHTQLLLNDAHDATLIVDWDGHGKL</sequence>
<reference evidence="1" key="1">
    <citation type="submission" date="2014-09" db="EMBL/GenBank/DDBJ databases">
        <authorList>
            <person name="Magalhaes I.L.F."/>
            <person name="Oliveira U."/>
            <person name="Santos F.R."/>
            <person name="Vidigal T.H.D.A."/>
            <person name="Brescovit A.D."/>
            <person name="Santos A.J."/>
        </authorList>
    </citation>
    <scope>NUCLEOTIDE SEQUENCE</scope>
    <source>
        <tissue evidence="1">Shoot tissue taken approximately 20 cm above the soil surface</tissue>
    </source>
</reference>
<organism evidence="1">
    <name type="scientific">Arundo donax</name>
    <name type="common">Giant reed</name>
    <name type="synonym">Donax arundinaceus</name>
    <dbReference type="NCBI Taxonomy" id="35708"/>
    <lineage>
        <taxon>Eukaryota</taxon>
        <taxon>Viridiplantae</taxon>
        <taxon>Streptophyta</taxon>
        <taxon>Embryophyta</taxon>
        <taxon>Tracheophyta</taxon>
        <taxon>Spermatophyta</taxon>
        <taxon>Magnoliopsida</taxon>
        <taxon>Liliopsida</taxon>
        <taxon>Poales</taxon>
        <taxon>Poaceae</taxon>
        <taxon>PACMAD clade</taxon>
        <taxon>Arundinoideae</taxon>
        <taxon>Arundineae</taxon>
        <taxon>Arundo</taxon>
    </lineage>
</organism>
<reference evidence="1" key="2">
    <citation type="journal article" date="2015" name="Data Brief">
        <title>Shoot transcriptome of the giant reed, Arundo donax.</title>
        <authorList>
            <person name="Barrero R.A."/>
            <person name="Guerrero F.D."/>
            <person name="Moolhuijzen P."/>
            <person name="Goolsby J.A."/>
            <person name="Tidwell J."/>
            <person name="Bellgard S.E."/>
            <person name="Bellgard M.I."/>
        </authorList>
    </citation>
    <scope>NUCLEOTIDE SEQUENCE</scope>
    <source>
        <tissue evidence="1">Shoot tissue taken approximately 20 cm above the soil surface</tissue>
    </source>
</reference>
<dbReference type="EMBL" id="GBRH01274989">
    <property type="protein sequence ID" value="JAD22906.1"/>
    <property type="molecule type" value="Transcribed_RNA"/>
</dbReference>
<dbReference type="AlphaFoldDB" id="A0A0A8Y9A8"/>